<protein>
    <submittedName>
        <fullName evidence="3">ABC1-domain-containing protein</fullName>
    </submittedName>
</protein>
<feature type="domain" description="ABC1 atypical kinase-like" evidence="2">
    <location>
        <begin position="184"/>
        <end position="430"/>
    </location>
</feature>
<proteinExistence type="inferred from homology"/>
<dbReference type="InterPro" id="IPR011009">
    <property type="entry name" value="Kinase-like_dom_sf"/>
</dbReference>
<evidence type="ECO:0000313" key="4">
    <source>
        <dbReference type="Proteomes" id="UP000298030"/>
    </source>
</evidence>
<evidence type="ECO:0000256" key="1">
    <source>
        <dbReference type="ARBA" id="ARBA00009670"/>
    </source>
</evidence>
<dbReference type="PANTHER" id="PTHR43173">
    <property type="entry name" value="ABC1 FAMILY PROTEIN"/>
    <property type="match status" value="1"/>
</dbReference>
<comment type="caution">
    <text evidence="3">The sequence shown here is derived from an EMBL/GenBank/DDBJ whole genome shotgun (WGS) entry which is preliminary data.</text>
</comment>
<organism evidence="3 4">
    <name type="scientific">Coprinellus micaceus</name>
    <name type="common">Glistening ink-cap mushroom</name>
    <name type="synonym">Coprinus micaceus</name>
    <dbReference type="NCBI Taxonomy" id="71717"/>
    <lineage>
        <taxon>Eukaryota</taxon>
        <taxon>Fungi</taxon>
        <taxon>Dikarya</taxon>
        <taxon>Basidiomycota</taxon>
        <taxon>Agaricomycotina</taxon>
        <taxon>Agaricomycetes</taxon>
        <taxon>Agaricomycetidae</taxon>
        <taxon>Agaricales</taxon>
        <taxon>Agaricineae</taxon>
        <taxon>Psathyrellaceae</taxon>
        <taxon>Coprinellus</taxon>
    </lineage>
</organism>
<dbReference type="STRING" id="71717.A0A4Y7TW41"/>
<dbReference type="Pfam" id="PF03109">
    <property type="entry name" value="ABC1"/>
    <property type="match status" value="1"/>
</dbReference>
<comment type="similarity">
    <text evidence="1">Belongs to the protein kinase superfamily. ADCK protein kinase family.</text>
</comment>
<evidence type="ECO:0000259" key="2">
    <source>
        <dbReference type="Pfam" id="PF03109"/>
    </source>
</evidence>
<dbReference type="SUPFAM" id="SSF56112">
    <property type="entry name" value="Protein kinase-like (PK-like)"/>
    <property type="match status" value="1"/>
</dbReference>
<keyword evidence="4" id="KW-1185">Reference proteome</keyword>
<dbReference type="InterPro" id="IPR051130">
    <property type="entry name" value="Mito_struct-func_regulator"/>
</dbReference>
<dbReference type="OrthoDB" id="427480at2759"/>
<dbReference type="InterPro" id="IPR045307">
    <property type="entry name" value="ADCK1_dom"/>
</dbReference>
<accession>A0A4Y7TW41</accession>
<dbReference type="Proteomes" id="UP000298030">
    <property type="component" value="Unassembled WGS sequence"/>
</dbReference>
<sequence length="644" mass="72837">MARPLSQWIHSTCQRRSSYFFLTSPSIGALPATSSLANDQGRVHFRREFRNPVHPHHTTKGKERQKGWRSPWAFYSGCIVALGVAGVVGYESNKPFRHTVLAVVRCSKVAAAAISSAVDYKVMMMMNYASEEAEELAWSECHTRSAKRVLKALLANGGVFIKMGQHMASVIVIPKEWRETMRVLQDQCEATPLEDLEGLFVSDMGMGIHELFDDFDSKPIGVASLAQVHVASHRPSGKKVAVKLQHPHLAEFCDVDMEMVDFTFGWIRYWFPEFELTWLADEMRTNLPKEMDFVHEARNAERAQADFAGTRTSMYIPSVLSASKRVLIMEFIEGGRVDDLQYLAKHNIDRNKVSVELSRIFSQMVFVNGWFHADPHPGNLLIRPSPAGSKSPYNFEIVLLDHGLYFDLDPDLRVNYGKLWMSLIEDATPEVVAARKKYALLVGNIGPDLYPVFEAALTGRAALESAWDSDELNGDSISRGSSIASMDKQTSAEVEAIQNAVARKEGLILSIFDVLRRVPRRVLMVLKLNDLTRHLDRSLMTTHSNIRVFIEQAKFCVAAIWEDDKRRLSHTVASRGLLSIPLFKDWFKSWWTYEVKYIQLVLYEAYLDFGGWKVQREAWLRGLWQKGLQGAHDAAAGLPVIQTA</sequence>
<name>A0A4Y7TW41_COPMI</name>
<dbReference type="InterPro" id="IPR004147">
    <property type="entry name" value="ABC1_dom"/>
</dbReference>
<dbReference type="AlphaFoldDB" id="A0A4Y7TW41"/>
<dbReference type="EMBL" id="QPFP01000003">
    <property type="protein sequence ID" value="TEB38386.1"/>
    <property type="molecule type" value="Genomic_DNA"/>
</dbReference>
<reference evidence="3 4" key="1">
    <citation type="journal article" date="2019" name="Nat. Ecol. Evol.">
        <title>Megaphylogeny resolves global patterns of mushroom evolution.</title>
        <authorList>
            <person name="Varga T."/>
            <person name="Krizsan K."/>
            <person name="Foldi C."/>
            <person name="Dima B."/>
            <person name="Sanchez-Garcia M."/>
            <person name="Sanchez-Ramirez S."/>
            <person name="Szollosi G.J."/>
            <person name="Szarkandi J.G."/>
            <person name="Papp V."/>
            <person name="Albert L."/>
            <person name="Andreopoulos W."/>
            <person name="Angelini C."/>
            <person name="Antonin V."/>
            <person name="Barry K.W."/>
            <person name="Bougher N.L."/>
            <person name="Buchanan P."/>
            <person name="Buyck B."/>
            <person name="Bense V."/>
            <person name="Catcheside P."/>
            <person name="Chovatia M."/>
            <person name="Cooper J."/>
            <person name="Damon W."/>
            <person name="Desjardin D."/>
            <person name="Finy P."/>
            <person name="Geml J."/>
            <person name="Haridas S."/>
            <person name="Hughes K."/>
            <person name="Justo A."/>
            <person name="Karasinski D."/>
            <person name="Kautmanova I."/>
            <person name="Kiss B."/>
            <person name="Kocsube S."/>
            <person name="Kotiranta H."/>
            <person name="LaButti K.M."/>
            <person name="Lechner B.E."/>
            <person name="Liimatainen K."/>
            <person name="Lipzen A."/>
            <person name="Lukacs Z."/>
            <person name="Mihaltcheva S."/>
            <person name="Morgado L.N."/>
            <person name="Niskanen T."/>
            <person name="Noordeloos M.E."/>
            <person name="Ohm R.A."/>
            <person name="Ortiz-Santana B."/>
            <person name="Ovrebo C."/>
            <person name="Racz N."/>
            <person name="Riley R."/>
            <person name="Savchenko A."/>
            <person name="Shiryaev A."/>
            <person name="Soop K."/>
            <person name="Spirin V."/>
            <person name="Szebenyi C."/>
            <person name="Tomsovsky M."/>
            <person name="Tulloss R.E."/>
            <person name="Uehling J."/>
            <person name="Grigoriev I.V."/>
            <person name="Vagvolgyi C."/>
            <person name="Papp T."/>
            <person name="Martin F.M."/>
            <person name="Miettinen O."/>
            <person name="Hibbett D.S."/>
            <person name="Nagy L.G."/>
        </authorList>
    </citation>
    <scope>NUCLEOTIDE SEQUENCE [LARGE SCALE GENOMIC DNA]</scope>
    <source>
        <strain evidence="3 4">FP101781</strain>
    </source>
</reference>
<dbReference type="GO" id="GO:0007005">
    <property type="term" value="P:mitochondrion organization"/>
    <property type="evidence" value="ECO:0007669"/>
    <property type="project" value="TreeGrafter"/>
</dbReference>
<gene>
    <name evidence="3" type="ORF">FA13DRAFT_1726067</name>
</gene>
<dbReference type="CDD" id="cd13969">
    <property type="entry name" value="ADCK1-like"/>
    <property type="match status" value="1"/>
</dbReference>
<evidence type="ECO:0000313" key="3">
    <source>
        <dbReference type="EMBL" id="TEB38386.1"/>
    </source>
</evidence>
<dbReference type="GO" id="GO:0005743">
    <property type="term" value="C:mitochondrial inner membrane"/>
    <property type="evidence" value="ECO:0007669"/>
    <property type="project" value="TreeGrafter"/>
</dbReference>
<dbReference type="PANTHER" id="PTHR43173:SF19">
    <property type="entry name" value="AARF DOMAIN-CONTAINING PROTEIN KINASE 1"/>
    <property type="match status" value="1"/>
</dbReference>
<dbReference type="GO" id="GO:0055088">
    <property type="term" value="P:lipid homeostasis"/>
    <property type="evidence" value="ECO:0007669"/>
    <property type="project" value="TreeGrafter"/>
</dbReference>